<sequence length="135" mass="15406">MRRNEPLHRFGRRNLPAREREELTLRRPLSGCHWTTALRLLLDIARDARKVASNLCVVNLSGEAANRSGALGDKFVAWHAAIRIARILRLKPVKEKHFEPAPMHGFDGASRLFGHPTGAAFDILEAVFWRERLHQ</sequence>
<comment type="caution">
    <text evidence="1">The sequence shown here is derived from an EMBL/GenBank/DDBJ whole genome shotgun (WGS) entry which is preliminary data.</text>
</comment>
<organism evidence="1 2">
    <name type="scientific">Mesorhizobium ventifaucium</name>
    <dbReference type="NCBI Taxonomy" id="666020"/>
    <lineage>
        <taxon>Bacteria</taxon>
        <taxon>Pseudomonadati</taxon>
        <taxon>Pseudomonadota</taxon>
        <taxon>Alphaproteobacteria</taxon>
        <taxon>Hyphomicrobiales</taxon>
        <taxon>Phyllobacteriaceae</taxon>
        <taxon>Mesorhizobium</taxon>
    </lineage>
</organism>
<protein>
    <submittedName>
        <fullName evidence="1">Uncharacterized protein</fullName>
    </submittedName>
</protein>
<gene>
    <name evidence="1" type="ORF">MES4922_300002</name>
</gene>
<dbReference type="EMBL" id="CAKXZS010000024">
    <property type="protein sequence ID" value="CAH2402686.1"/>
    <property type="molecule type" value="Genomic_DNA"/>
</dbReference>
<evidence type="ECO:0000313" key="1">
    <source>
        <dbReference type="EMBL" id="CAH2402686.1"/>
    </source>
</evidence>
<accession>A0ABM9E135</accession>
<proteinExistence type="predicted"/>
<reference evidence="1" key="1">
    <citation type="submission" date="2022-03" db="EMBL/GenBank/DDBJ databases">
        <authorList>
            <person name="Brunel B."/>
        </authorList>
    </citation>
    <scope>NUCLEOTIDE SEQUENCE</scope>
    <source>
        <strain evidence="1">STM4922sample</strain>
    </source>
</reference>
<evidence type="ECO:0000313" key="2">
    <source>
        <dbReference type="Proteomes" id="UP001152604"/>
    </source>
</evidence>
<dbReference type="Proteomes" id="UP001152604">
    <property type="component" value="Unassembled WGS sequence"/>
</dbReference>
<name>A0ABM9E135_9HYPH</name>
<keyword evidence="2" id="KW-1185">Reference proteome</keyword>